<proteinExistence type="predicted"/>
<organism evidence="2">
    <name type="scientific">Rheinheimera sp. BAL341</name>
    <dbReference type="NCBI Taxonomy" id="1708203"/>
    <lineage>
        <taxon>Bacteria</taxon>
        <taxon>Pseudomonadati</taxon>
        <taxon>Pseudomonadota</taxon>
        <taxon>Gammaproteobacteria</taxon>
        <taxon>Chromatiales</taxon>
        <taxon>Chromatiaceae</taxon>
        <taxon>Rheinheimera</taxon>
    </lineage>
</organism>
<reference evidence="2" key="1">
    <citation type="submission" date="2019-04" db="EMBL/GenBank/DDBJ databases">
        <authorList>
            <person name="Brambilla D."/>
        </authorList>
    </citation>
    <scope>NUCLEOTIDE SEQUENCE</scope>
    <source>
        <strain evidence="2">BAL1</strain>
    </source>
</reference>
<sequence length="200" mass="21655">MRTLLALLGVSLVGCSNTLLNSGENESKIQRVEQGQMAAYPLHQYAGDIVMQMLQYAPGIRRGAKVAVGTYVSASNLSEAFEQDMVPAIGLQLQESLMTLLTQSGFSVVELRLADGISLAAEGEFLLTRQAMPAKGSVRADYLLSGTVIAQQHAFIVNSRLVDAQQNQIVAAATTEIPRNVMWSRDSVQLRNGKLYRTGP</sequence>
<dbReference type="InterPro" id="IPR041215">
    <property type="entry name" value="FlgO_dom"/>
</dbReference>
<protein>
    <recommendedName>
        <fullName evidence="1">FlgO domain-containing protein</fullName>
    </recommendedName>
</protein>
<evidence type="ECO:0000259" key="1">
    <source>
        <dbReference type="Pfam" id="PF17680"/>
    </source>
</evidence>
<accession>A0A486XWE7</accession>
<dbReference type="EMBL" id="CAAJGR010000034">
    <property type="protein sequence ID" value="VHO06675.1"/>
    <property type="molecule type" value="Genomic_DNA"/>
</dbReference>
<dbReference type="AlphaFoldDB" id="A0A486XWE7"/>
<name>A0A486XWE7_9GAMM</name>
<evidence type="ECO:0000313" key="2">
    <source>
        <dbReference type="EMBL" id="VHO06675.1"/>
    </source>
</evidence>
<dbReference type="PIRSF" id="PIRSF028688">
    <property type="entry name" value="UCP_imp_028688"/>
    <property type="match status" value="1"/>
</dbReference>
<dbReference type="PROSITE" id="PS51257">
    <property type="entry name" value="PROKAR_LIPOPROTEIN"/>
    <property type="match status" value="1"/>
</dbReference>
<dbReference type="Pfam" id="PF17680">
    <property type="entry name" value="FlgO"/>
    <property type="match status" value="1"/>
</dbReference>
<feature type="domain" description="FlgO" evidence="1">
    <location>
        <begin position="49"/>
        <end position="181"/>
    </location>
</feature>
<dbReference type="InterPro" id="IPR014549">
    <property type="entry name" value="FlgO"/>
</dbReference>
<dbReference type="Gene3D" id="3.40.50.10610">
    <property type="entry name" value="ABC-type transport auxiliary lipoprotein component"/>
    <property type="match status" value="1"/>
</dbReference>
<gene>
    <name evidence="2" type="ORF">BAL341_3688</name>
</gene>